<reference evidence="1 2" key="2">
    <citation type="submission" date="2013-11" db="EMBL/GenBank/DDBJ databases">
        <title>The Genome Sequence of Phytophthora parasitica INRA-310.</title>
        <authorList>
            <consortium name="The Broad Institute Genomics Platform"/>
            <person name="Russ C."/>
            <person name="Tyler B."/>
            <person name="Panabieres F."/>
            <person name="Shan W."/>
            <person name="Tripathy S."/>
            <person name="Grunwald N."/>
            <person name="Machado M."/>
            <person name="Johnson C.S."/>
            <person name="Arredondo F."/>
            <person name="Hong C."/>
            <person name="Coffey M."/>
            <person name="Young S.K."/>
            <person name="Zeng Q."/>
            <person name="Gargeya S."/>
            <person name="Fitzgerald M."/>
            <person name="Abouelleil A."/>
            <person name="Alvarado L."/>
            <person name="Chapman S.B."/>
            <person name="Gainer-Dewar J."/>
            <person name="Goldberg J."/>
            <person name="Griggs A."/>
            <person name="Gujja S."/>
            <person name="Hansen M."/>
            <person name="Howarth C."/>
            <person name="Imamovic A."/>
            <person name="Ireland A."/>
            <person name="Larimer J."/>
            <person name="McCowan C."/>
            <person name="Murphy C."/>
            <person name="Pearson M."/>
            <person name="Poon T.W."/>
            <person name="Priest M."/>
            <person name="Roberts A."/>
            <person name="Saif S."/>
            <person name="Shea T."/>
            <person name="Sykes S."/>
            <person name="Wortman J."/>
            <person name="Nusbaum C."/>
            <person name="Birren B."/>
        </authorList>
    </citation>
    <scope>NUCLEOTIDE SEQUENCE [LARGE SCALE GENOMIC DNA]</scope>
    <source>
        <strain evidence="1 2">INRA-310</strain>
    </source>
</reference>
<evidence type="ECO:0000313" key="2">
    <source>
        <dbReference type="Proteomes" id="UP000018817"/>
    </source>
</evidence>
<dbReference type="RefSeq" id="XP_008895696.1">
    <property type="nucleotide sequence ID" value="XM_008897448.1"/>
</dbReference>
<dbReference type="GeneID" id="20190037"/>
<dbReference type="AlphaFoldDB" id="W2R1K4"/>
<dbReference type="EMBL" id="KI669565">
    <property type="protein sequence ID" value="ETN19233.1"/>
    <property type="molecule type" value="Genomic_DNA"/>
</dbReference>
<evidence type="ECO:0008006" key="3">
    <source>
        <dbReference type="Google" id="ProtNLM"/>
    </source>
</evidence>
<dbReference type="STRING" id="761204.W2R1K4"/>
<dbReference type="VEuPathDB" id="FungiDB:PPTG_21438"/>
<reference evidence="2" key="1">
    <citation type="submission" date="2011-12" db="EMBL/GenBank/DDBJ databases">
        <authorList>
            <consortium name="The Broad Institute Genome Sequencing Platform"/>
            <person name="Russ C."/>
            <person name="Tyler B."/>
            <person name="Panabieres F."/>
            <person name="Shan W."/>
            <person name="Tripathy S."/>
            <person name="Grunwald N."/>
            <person name="Machado M."/>
            <person name="Young S.K."/>
            <person name="Zeng Q."/>
            <person name="Gargeya S."/>
            <person name="Fitzgerald M."/>
            <person name="Haas B."/>
            <person name="Abouelleil A."/>
            <person name="Alvarado L."/>
            <person name="Arachchi H.M."/>
            <person name="Berlin A."/>
            <person name="Chapman S.B."/>
            <person name="Gearin G."/>
            <person name="Goldberg J."/>
            <person name="Griggs A."/>
            <person name="Gujja S."/>
            <person name="Hansen M."/>
            <person name="Heiman D."/>
            <person name="Howarth C."/>
            <person name="Larimer J."/>
            <person name="Lui A."/>
            <person name="MacDonald P.J.P."/>
            <person name="McCowen C."/>
            <person name="Montmayeur A."/>
            <person name="Murphy C."/>
            <person name="Neiman D."/>
            <person name="Pearson M."/>
            <person name="Priest M."/>
            <person name="Roberts A."/>
            <person name="Saif S."/>
            <person name="Shea T."/>
            <person name="Sisk P."/>
            <person name="Stolte C."/>
            <person name="Sykes S."/>
            <person name="Wortman J."/>
            <person name="Nusbaum C."/>
            <person name="Birren B."/>
        </authorList>
    </citation>
    <scope>NUCLEOTIDE SEQUENCE [LARGE SCALE GENOMIC DNA]</scope>
    <source>
        <strain evidence="2">INRA-310</strain>
    </source>
</reference>
<gene>
    <name evidence="1" type="ORF">PPTG_21438</name>
</gene>
<sequence>MRLCGLIYSIEHIPGEPNVWADIVSRWRFPEPVCAAVVRIRRGTARPVENLSPLRPLEDAGFVFPSVEDIGDAQELARNERGRLTVELEEVDCVVCTSGRPCIPTTATDLLARLFVVAHCGAHGHRGVVPMKTALAERFYILKLHEKVAKFVR</sequence>
<accession>W2R1K4</accession>
<proteinExistence type="predicted"/>
<name>W2R1K4_PHYN3</name>
<organism evidence="1 2">
    <name type="scientific">Phytophthora nicotianae (strain INRA-310)</name>
    <name type="common">Phytophthora parasitica</name>
    <dbReference type="NCBI Taxonomy" id="761204"/>
    <lineage>
        <taxon>Eukaryota</taxon>
        <taxon>Sar</taxon>
        <taxon>Stramenopiles</taxon>
        <taxon>Oomycota</taxon>
        <taxon>Peronosporomycetes</taxon>
        <taxon>Peronosporales</taxon>
        <taxon>Peronosporaceae</taxon>
        <taxon>Phytophthora</taxon>
    </lineage>
</organism>
<dbReference type="Proteomes" id="UP000018817">
    <property type="component" value="Unassembled WGS sequence"/>
</dbReference>
<dbReference type="OMA" id="NSRIWMP"/>
<evidence type="ECO:0000313" key="1">
    <source>
        <dbReference type="EMBL" id="ETN19233.1"/>
    </source>
</evidence>
<protein>
    <recommendedName>
        <fullName evidence="3">Integrase zinc-binding domain-containing protein</fullName>
    </recommendedName>
</protein>